<dbReference type="InterPro" id="IPR016181">
    <property type="entry name" value="Acyl_CoA_acyltransferase"/>
</dbReference>
<evidence type="ECO:0000313" key="5">
    <source>
        <dbReference type="Proteomes" id="UP000590964"/>
    </source>
</evidence>
<gene>
    <name evidence="2" type="ORF">HA222_02580</name>
    <name evidence="3" type="ORF">HA227_05020</name>
</gene>
<evidence type="ECO:0000313" key="2">
    <source>
        <dbReference type="EMBL" id="HIH21524.1"/>
    </source>
</evidence>
<dbReference type="InterPro" id="IPR051908">
    <property type="entry name" value="Ribosomal_N-acetyltransferase"/>
</dbReference>
<proteinExistence type="predicted"/>
<evidence type="ECO:0000313" key="3">
    <source>
        <dbReference type="EMBL" id="HIH33581.1"/>
    </source>
</evidence>
<evidence type="ECO:0000313" key="4">
    <source>
        <dbReference type="Proteomes" id="UP000527315"/>
    </source>
</evidence>
<dbReference type="AlphaFoldDB" id="A0A7J4JVM8"/>
<reference evidence="2 4" key="1">
    <citation type="journal article" date="2020" name="bioRxiv">
        <title>A rank-normalized archaeal taxonomy based on genome phylogeny resolves widespread incomplete and uneven classifications.</title>
        <authorList>
            <person name="Rinke C."/>
            <person name="Chuvochina M."/>
            <person name="Mussig A.J."/>
            <person name="Chaumeil P.-A."/>
            <person name="Waite D.W."/>
            <person name="Whitman W.B."/>
            <person name="Parks D.H."/>
            <person name="Hugenholtz P."/>
        </authorList>
    </citation>
    <scope>NUCLEOTIDE SEQUENCE</scope>
    <source>
        <strain evidence="2">UBA10191</strain>
    </source>
</reference>
<dbReference type="PANTHER" id="PTHR43441:SF11">
    <property type="entry name" value="RIBOSOMAL-PROTEIN-SERINE ACETYLTRANSFERASE"/>
    <property type="match status" value="1"/>
</dbReference>
<evidence type="ECO:0000259" key="1">
    <source>
        <dbReference type="PROSITE" id="PS51186"/>
    </source>
</evidence>
<comment type="caution">
    <text evidence="2">The sequence shown here is derived from an EMBL/GenBank/DDBJ whole genome shotgun (WGS) entry which is preliminary data.</text>
</comment>
<dbReference type="PROSITE" id="PS51186">
    <property type="entry name" value="GNAT"/>
    <property type="match status" value="1"/>
</dbReference>
<name>A0A7J4JVM8_9ARCH</name>
<feature type="domain" description="N-acetyltransferase" evidence="1">
    <location>
        <begin position="11"/>
        <end position="165"/>
    </location>
</feature>
<dbReference type="GO" id="GO:1990189">
    <property type="term" value="F:protein N-terminal-serine acetyltransferase activity"/>
    <property type="evidence" value="ECO:0007669"/>
    <property type="project" value="TreeGrafter"/>
</dbReference>
<dbReference type="Proteomes" id="UP000527315">
    <property type="component" value="Unassembled WGS sequence"/>
</dbReference>
<dbReference type="InterPro" id="IPR000182">
    <property type="entry name" value="GNAT_dom"/>
</dbReference>
<dbReference type="EMBL" id="DUFJ01000109">
    <property type="protein sequence ID" value="HIH33581.1"/>
    <property type="molecule type" value="Genomic_DNA"/>
</dbReference>
<dbReference type="Proteomes" id="UP000590964">
    <property type="component" value="Unassembled WGS sequence"/>
</dbReference>
<dbReference type="GO" id="GO:0008999">
    <property type="term" value="F:protein-N-terminal-alanine acetyltransferase activity"/>
    <property type="evidence" value="ECO:0007669"/>
    <property type="project" value="TreeGrafter"/>
</dbReference>
<protein>
    <submittedName>
        <fullName evidence="2">GNAT family N-acetyltransferase</fullName>
    </submittedName>
</protein>
<dbReference type="EMBL" id="DUFW01000040">
    <property type="protein sequence ID" value="HIH21524.1"/>
    <property type="molecule type" value="Genomic_DNA"/>
</dbReference>
<dbReference type="GO" id="GO:0005737">
    <property type="term" value="C:cytoplasm"/>
    <property type="evidence" value="ECO:0007669"/>
    <property type="project" value="TreeGrafter"/>
</dbReference>
<dbReference type="Pfam" id="PF13302">
    <property type="entry name" value="Acetyltransf_3"/>
    <property type="match status" value="1"/>
</dbReference>
<dbReference type="PANTHER" id="PTHR43441">
    <property type="entry name" value="RIBOSOMAL-PROTEIN-SERINE ACETYLTRANSFERASE"/>
    <property type="match status" value="1"/>
</dbReference>
<accession>A0A7J4JVM8</accession>
<dbReference type="Gene3D" id="3.40.630.30">
    <property type="match status" value="1"/>
</dbReference>
<keyword evidence="2" id="KW-0808">Transferase</keyword>
<organism evidence="2 5">
    <name type="scientific">Candidatus Iainarchaeum sp</name>
    <dbReference type="NCBI Taxonomy" id="3101447"/>
    <lineage>
        <taxon>Archaea</taxon>
        <taxon>Candidatus Iainarchaeota</taxon>
        <taxon>Candidatus Iainarchaeia</taxon>
        <taxon>Candidatus Iainarchaeales</taxon>
        <taxon>Candidatus Iainarchaeaceae</taxon>
        <taxon>Candidatus Iainarchaeum</taxon>
    </lineage>
</organism>
<sequence>MKKIILKTKRLVLRPVRKGDDKILFENVNDPLVTEFLPFEFSTFKKARDFVRRTIKEHGVKRFDFLSFLQNTGEFVGRASLHHFSKKDKRAEIGLFVARKNWKKGFGRELLEAILNFGFGKLELNRIGYHVSSKNKASLALVHSMHGKHEGTIREYYFRKGKFIDQNVFSILASEWKKRKRKGNA</sequence>
<dbReference type="CDD" id="cd04301">
    <property type="entry name" value="NAT_SF"/>
    <property type="match status" value="1"/>
</dbReference>
<dbReference type="SUPFAM" id="SSF55729">
    <property type="entry name" value="Acyl-CoA N-acyltransferases (Nat)"/>
    <property type="match status" value="1"/>
</dbReference>